<feature type="region of interest" description="Disordered" evidence="1">
    <location>
        <begin position="35"/>
        <end position="63"/>
    </location>
</feature>
<dbReference type="Proteomes" id="UP000231279">
    <property type="component" value="Unassembled WGS sequence"/>
</dbReference>
<evidence type="ECO:0000256" key="1">
    <source>
        <dbReference type="SAM" id="MobiDB-lite"/>
    </source>
</evidence>
<comment type="caution">
    <text evidence="2">The sequence shown here is derived from an EMBL/GenBank/DDBJ whole genome shotgun (WGS) entry which is preliminary data.</text>
</comment>
<sequence>MTNGEAEWPEMCFIFGTPKPVDVILNNEVIEIFDDQSTPRPPEAHDRVPSIPRNVRRESPSPISSAFWSELPRIVGRSEVASQDSVQYPAPRATIFTPNELIVGECQDQTRSPAQRSRIRRSHASDPSTGEAGCSSHASSATPKKPDRHNH</sequence>
<gene>
    <name evidence="2" type="ORF">CDL12_27285</name>
</gene>
<reference evidence="3" key="1">
    <citation type="journal article" date="2018" name="Gigascience">
        <title>Genome assembly of the Pink Ipe (Handroanthus impetiginosus, Bignoniaceae), a highly valued, ecologically keystone Neotropical timber forest tree.</title>
        <authorList>
            <person name="Silva-Junior O.B."/>
            <person name="Grattapaglia D."/>
            <person name="Novaes E."/>
            <person name="Collevatti R.G."/>
        </authorList>
    </citation>
    <scope>NUCLEOTIDE SEQUENCE [LARGE SCALE GENOMIC DNA]</scope>
    <source>
        <strain evidence="3">cv. UFG-1</strain>
    </source>
</reference>
<dbReference type="EMBL" id="NKXS01007093">
    <property type="protein sequence ID" value="PIN00213.1"/>
    <property type="molecule type" value="Genomic_DNA"/>
</dbReference>
<organism evidence="2 3">
    <name type="scientific">Handroanthus impetiginosus</name>
    <dbReference type="NCBI Taxonomy" id="429701"/>
    <lineage>
        <taxon>Eukaryota</taxon>
        <taxon>Viridiplantae</taxon>
        <taxon>Streptophyta</taxon>
        <taxon>Embryophyta</taxon>
        <taxon>Tracheophyta</taxon>
        <taxon>Spermatophyta</taxon>
        <taxon>Magnoliopsida</taxon>
        <taxon>eudicotyledons</taxon>
        <taxon>Gunneridae</taxon>
        <taxon>Pentapetalae</taxon>
        <taxon>asterids</taxon>
        <taxon>lamiids</taxon>
        <taxon>Lamiales</taxon>
        <taxon>Bignoniaceae</taxon>
        <taxon>Crescentiina</taxon>
        <taxon>Tabebuia alliance</taxon>
        <taxon>Handroanthus</taxon>
    </lineage>
</organism>
<protein>
    <submittedName>
        <fullName evidence="2">Uncharacterized protein</fullName>
    </submittedName>
</protein>
<evidence type="ECO:0000313" key="3">
    <source>
        <dbReference type="Proteomes" id="UP000231279"/>
    </source>
</evidence>
<evidence type="ECO:0000313" key="2">
    <source>
        <dbReference type="EMBL" id="PIN00213.1"/>
    </source>
</evidence>
<dbReference type="AlphaFoldDB" id="A0A2G9G4H5"/>
<feature type="region of interest" description="Disordered" evidence="1">
    <location>
        <begin position="107"/>
        <end position="151"/>
    </location>
</feature>
<keyword evidence="3" id="KW-1185">Reference proteome</keyword>
<proteinExistence type="predicted"/>
<name>A0A2G9G4H5_9LAMI</name>
<accession>A0A2G9G4H5</accession>